<keyword evidence="1" id="KW-0808">Transferase</keyword>
<dbReference type="Pfam" id="PF08279">
    <property type="entry name" value="HTH_11"/>
    <property type="match status" value="1"/>
</dbReference>
<dbReference type="InterPro" id="IPR036095">
    <property type="entry name" value="PTS_EIIB-like_sf"/>
</dbReference>
<dbReference type="SUPFAM" id="SSF52794">
    <property type="entry name" value="PTS system IIB component-like"/>
    <property type="match status" value="1"/>
</dbReference>
<dbReference type="Pfam" id="PF02302">
    <property type="entry name" value="PTS_IIB"/>
    <property type="match status" value="1"/>
</dbReference>
<evidence type="ECO:0000259" key="9">
    <source>
        <dbReference type="PROSITE" id="PS51372"/>
    </source>
</evidence>
<dbReference type="InterPro" id="IPR003501">
    <property type="entry name" value="PTS_EIIB_2/3"/>
</dbReference>
<feature type="domain" description="PRD" evidence="9">
    <location>
        <begin position="322"/>
        <end position="429"/>
    </location>
</feature>
<dbReference type="InterPro" id="IPR013196">
    <property type="entry name" value="HTH_11"/>
</dbReference>
<dbReference type="InterPro" id="IPR050661">
    <property type="entry name" value="BglG_antiterminators"/>
</dbReference>
<dbReference type="CDD" id="cd05568">
    <property type="entry name" value="PTS_IIB_bgl_like"/>
    <property type="match status" value="1"/>
</dbReference>
<dbReference type="SUPFAM" id="SSF55804">
    <property type="entry name" value="Phoshotransferase/anion transport protein"/>
    <property type="match status" value="1"/>
</dbReference>
<dbReference type="Pfam" id="PF00874">
    <property type="entry name" value="PRD"/>
    <property type="match status" value="2"/>
</dbReference>
<dbReference type="GO" id="GO:0008982">
    <property type="term" value="F:protein-N(PI)-phosphohistidine-sugar phosphotransferase activity"/>
    <property type="evidence" value="ECO:0007669"/>
    <property type="project" value="InterPro"/>
</dbReference>
<feature type="domain" description="PTS EIIB type-2" evidence="8">
    <location>
        <begin position="430"/>
        <end position="519"/>
    </location>
</feature>
<evidence type="ECO:0000256" key="3">
    <source>
        <dbReference type="ARBA" id="ARBA00023015"/>
    </source>
</evidence>
<evidence type="ECO:0000256" key="2">
    <source>
        <dbReference type="ARBA" id="ARBA00022737"/>
    </source>
</evidence>
<name>A0A1G6RBI0_9FIRM</name>
<dbReference type="SUPFAM" id="SSF63520">
    <property type="entry name" value="PTS-regulatory domain, PRD"/>
    <property type="match status" value="2"/>
</dbReference>
<dbReference type="InterPro" id="IPR036388">
    <property type="entry name" value="WH-like_DNA-bd_sf"/>
</dbReference>
<dbReference type="Pfam" id="PF05043">
    <property type="entry name" value="Mga"/>
    <property type="match status" value="1"/>
</dbReference>
<dbReference type="Gene3D" id="1.10.10.10">
    <property type="entry name" value="Winged helix-like DNA-binding domain superfamily/Winged helix DNA-binding domain"/>
    <property type="match status" value="2"/>
</dbReference>
<dbReference type="PANTHER" id="PTHR30185:SF18">
    <property type="entry name" value="TRANSCRIPTIONAL REGULATOR MTLR"/>
    <property type="match status" value="1"/>
</dbReference>
<evidence type="ECO:0000259" key="7">
    <source>
        <dbReference type="PROSITE" id="PS51094"/>
    </source>
</evidence>
<dbReference type="Gene3D" id="3.40.50.2300">
    <property type="match status" value="1"/>
</dbReference>
<dbReference type="Pfam" id="PF00359">
    <property type="entry name" value="PTS_EIIA_2"/>
    <property type="match status" value="1"/>
</dbReference>
<dbReference type="Gene3D" id="3.40.930.10">
    <property type="entry name" value="Mannitol-specific EII, Chain A"/>
    <property type="match status" value="1"/>
</dbReference>
<dbReference type="AlphaFoldDB" id="A0A1G6RBI0"/>
<dbReference type="PROSITE" id="PS00372">
    <property type="entry name" value="PTS_EIIA_TYPE_2_HIS"/>
    <property type="match status" value="1"/>
</dbReference>
<keyword evidence="5" id="KW-0804">Transcription</keyword>
<dbReference type="InterPro" id="IPR002178">
    <property type="entry name" value="PTS_EIIA_type-2_dom"/>
</dbReference>
<keyword evidence="3" id="KW-0805">Transcription regulation</keyword>
<evidence type="ECO:0000313" key="11">
    <source>
        <dbReference type="Proteomes" id="UP000324896"/>
    </source>
</evidence>
<dbReference type="GO" id="GO:0006355">
    <property type="term" value="P:regulation of DNA-templated transcription"/>
    <property type="evidence" value="ECO:0007669"/>
    <property type="project" value="InterPro"/>
</dbReference>
<dbReference type="PANTHER" id="PTHR30185">
    <property type="entry name" value="CRYPTIC BETA-GLUCOSIDE BGL OPERON ANTITERMINATOR"/>
    <property type="match status" value="1"/>
</dbReference>
<dbReference type="PROSITE" id="PS51094">
    <property type="entry name" value="PTS_EIIA_TYPE_2"/>
    <property type="match status" value="1"/>
</dbReference>
<dbReference type="CDD" id="cd00211">
    <property type="entry name" value="PTS_IIA_fru"/>
    <property type="match status" value="1"/>
</dbReference>
<dbReference type="Proteomes" id="UP000324896">
    <property type="component" value="Unassembled WGS sequence"/>
</dbReference>
<keyword evidence="4" id="KW-0010">Activator</keyword>
<feature type="domain" description="PTS EIIA type-2" evidence="7">
    <location>
        <begin position="534"/>
        <end position="670"/>
    </location>
</feature>
<dbReference type="PROSITE" id="PS51099">
    <property type="entry name" value="PTS_EIIB_TYPE_2"/>
    <property type="match status" value="1"/>
</dbReference>
<dbReference type="InterPro" id="IPR007737">
    <property type="entry name" value="Mga_HTH"/>
</dbReference>
<evidence type="ECO:0000256" key="5">
    <source>
        <dbReference type="ARBA" id="ARBA00023163"/>
    </source>
</evidence>
<protein>
    <submittedName>
        <fullName evidence="10">Transcriptional antiterminator</fullName>
    </submittedName>
</protein>
<dbReference type="Gene3D" id="1.10.1790.10">
    <property type="entry name" value="PRD domain"/>
    <property type="match status" value="2"/>
</dbReference>
<dbReference type="InterPro" id="IPR013011">
    <property type="entry name" value="PTS_EIIB_2"/>
</dbReference>
<dbReference type="InterPro" id="IPR036634">
    <property type="entry name" value="PRD_sf"/>
</dbReference>
<evidence type="ECO:0000259" key="8">
    <source>
        <dbReference type="PROSITE" id="PS51099"/>
    </source>
</evidence>
<evidence type="ECO:0000256" key="6">
    <source>
        <dbReference type="SAM" id="Coils"/>
    </source>
</evidence>
<evidence type="ECO:0000256" key="1">
    <source>
        <dbReference type="ARBA" id="ARBA00022679"/>
    </source>
</evidence>
<sequence>MLALPNKRCGKILSILLKINESITIKDLASQFDVSARTIRNDLNQLEIWLKERSIELVKKPGVGIWLNIKSDSRRNLLTKISKLERYKDPISPEKRKEFILKYLLYQDDKYTMQNLADNLFVSRSTIYKDLDQIEKWLKKYNLSLERKQNYGIYVKGAEKDWRKAVADLLVKLKNNEELKNMLENELDKESSSRNSRKDIYHQLEGLFGDVNFEEVERIIQEVEIESEFIFTDEAITALVIHIAIALERLDKNKDIKMKNEQLNVLKDKKEFALATKIAEKIQTRLSYQLPKAEIGYISLHILGSKLQQHLEKKDVEKVIKNSEIKTVEAAQKIIKMSEEILGYNFKTDEELLLGLILHLRTAINRLKYGLSIRNPILSEIKENYPTIFGAAWSSSIIFQEDLNLKVNEDEIGYIALHLGAAVERITKSWKVIIVCSSGVGTSQLLASKIKKYLPRIEIIEILSTHELDNKDLNNVDLVISTIPLSNIKKDVITVSPILSESDLSRINEKINYSSQANKSKFNNRMSPAGELKNLFESELIFANLDLESPKEVIEFLGGKLQKRGFVDQKFIDSVLEREKITATEVGKGLAIPHARINDVKQRKVAVAVLNEAIQWGEEKVKVVFLLAIDSQIARKFFSYFYQIMEDELFLNELKEAKTKEKVISLLTKRGL</sequence>
<dbReference type="InterPro" id="IPR011608">
    <property type="entry name" value="PRD"/>
</dbReference>
<organism evidence="10 11">
    <name type="scientific">Halanaerobium congolense</name>
    <dbReference type="NCBI Taxonomy" id="54121"/>
    <lineage>
        <taxon>Bacteria</taxon>
        <taxon>Bacillati</taxon>
        <taxon>Bacillota</taxon>
        <taxon>Clostridia</taxon>
        <taxon>Halanaerobiales</taxon>
        <taxon>Halanaerobiaceae</taxon>
        <taxon>Halanaerobium</taxon>
    </lineage>
</organism>
<dbReference type="SUPFAM" id="SSF46785">
    <property type="entry name" value="Winged helix' DNA-binding domain"/>
    <property type="match status" value="2"/>
</dbReference>
<feature type="domain" description="PRD" evidence="9">
    <location>
        <begin position="207"/>
        <end position="312"/>
    </location>
</feature>
<evidence type="ECO:0000256" key="4">
    <source>
        <dbReference type="ARBA" id="ARBA00023159"/>
    </source>
</evidence>
<dbReference type="GO" id="GO:0009401">
    <property type="term" value="P:phosphoenolpyruvate-dependent sugar phosphotransferase system"/>
    <property type="evidence" value="ECO:0007669"/>
    <property type="project" value="InterPro"/>
</dbReference>
<dbReference type="PROSITE" id="PS51372">
    <property type="entry name" value="PRD_2"/>
    <property type="match status" value="2"/>
</dbReference>
<dbReference type="EMBL" id="FMYT01000022">
    <property type="protein sequence ID" value="SDD01791.1"/>
    <property type="molecule type" value="Genomic_DNA"/>
</dbReference>
<evidence type="ECO:0000313" key="10">
    <source>
        <dbReference type="EMBL" id="SDD01791.1"/>
    </source>
</evidence>
<accession>A0A1G6RBI0</accession>
<keyword evidence="6" id="KW-0175">Coiled coil</keyword>
<dbReference type="InterPro" id="IPR036390">
    <property type="entry name" value="WH_DNA-bd_sf"/>
</dbReference>
<keyword evidence="2" id="KW-0677">Repeat</keyword>
<dbReference type="RefSeq" id="WP_149796877.1">
    <property type="nucleotide sequence ID" value="NZ_FMYT01000022.1"/>
</dbReference>
<reference evidence="10 11" key="1">
    <citation type="submission" date="2016-10" db="EMBL/GenBank/DDBJ databases">
        <authorList>
            <person name="Varghese N."/>
            <person name="Submissions S."/>
        </authorList>
    </citation>
    <scope>NUCLEOTIDE SEQUENCE [LARGE SCALE GENOMIC DNA]</scope>
    <source>
        <strain evidence="10 11">WG10</strain>
    </source>
</reference>
<proteinExistence type="predicted"/>
<dbReference type="InterPro" id="IPR016152">
    <property type="entry name" value="PTrfase/Anion_transptr"/>
</dbReference>
<gene>
    <name evidence="10" type="ORF">SAMN04488597_12240</name>
</gene>
<feature type="coiled-coil region" evidence="6">
    <location>
        <begin position="166"/>
        <end position="193"/>
    </location>
</feature>